<dbReference type="PANTHER" id="PTHR13980:SF15">
    <property type="entry name" value="FACT COMPLEX SUBUNIT SPT16"/>
    <property type="match status" value="1"/>
</dbReference>
<feature type="compositionally biased region" description="Basic and acidic residues" evidence="11">
    <location>
        <begin position="468"/>
        <end position="493"/>
    </location>
</feature>
<dbReference type="SMART" id="SM01286">
    <property type="entry name" value="SPT16"/>
    <property type="match status" value="1"/>
</dbReference>
<evidence type="ECO:0000259" key="14">
    <source>
        <dbReference type="SMART" id="SM01287"/>
    </source>
</evidence>
<evidence type="ECO:0000256" key="2">
    <source>
        <dbReference type="ARBA" id="ARBA00022454"/>
    </source>
</evidence>
<dbReference type="SUPFAM" id="SSF55920">
    <property type="entry name" value="Creatinase/aminopeptidase"/>
    <property type="match status" value="1"/>
</dbReference>
<dbReference type="InterPro" id="IPR056595">
    <property type="entry name" value="Fact-SPT16_PH"/>
</dbReference>
<dbReference type="GO" id="GO:0006281">
    <property type="term" value="P:DNA repair"/>
    <property type="evidence" value="ECO:0007669"/>
    <property type="project" value="UniProtKB-UniRule"/>
</dbReference>
<keyword evidence="3 10" id="KW-0235">DNA replication</keyword>
<evidence type="ECO:0000256" key="5">
    <source>
        <dbReference type="ARBA" id="ARBA00023015"/>
    </source>
</evidence>
<dbReference type="GeneID" id="94335584"/>
<dbReference type="GO" id="GO:0035101">
    <property type="term" value="C:FACT complex"/>
    <property type="evidence" value="ECO:0007669"/>
    <property type="project" value="UniProtKB-UniRule"/>
</dbReference>
<dbReference type="GO" id="GO:0006260">
    <property type="term" value="P:DNA replication"/>
    <property type="evidence" value="ECO:0007669"/>
    <property type="project" value="UniProtKB-KW"/>
</dbReference>
<sequence length="1039" mass="117811">MADAKRCISINFEEITLKLQRLVDLFSQIDDSRLGTIFVCTGKTQEDVNSSPSELLQLWLTGFQFPETLFAFTDDGTWFILTSPKKASYLEPIKEKYEKVQIFHRVPGQSDLESIQQILSYSQNQMVGVLGGNAPVGDFATTCLDAISKRETLDIGFYVTRVMMIRTDIEVELQKKASNLACSVLKSQLINQIENVLDSESAQSHASLVSGAMNSQNDQKFVEKMQKKFGINPNDMEIIYSNVQSGGVYNLGIGVAPTDANLSHEPGGIIVSVCTKYSELCACVTRTLLLNVTSAHKEAYAIANRTFDYALSRLKHGVTFGSVYNDVYLFASKSGHQDSLVRSIGHTIGLEFKDAAYTLSAGNENCIVEDGMVFHLSVGFNQMQTDSGEFTVWITDTVLVNPSGNVVLTSGISKGIENISYELEDEEEEEEEGELKGEEKAKKPGVSSEILEGAASVILQDRLRRRNRGQDDEASKEEAAAAAKRQQELRKQKTQEITERLQQHGGLGGFAKQKKVVKLDRIRSFASPESFEKNLMPNQIFVDMRNEVVMLPINGYHLPFSVLTIKNASCNPDDSNRGHTLRINFQVPGSHTYSSRVDTNPLPEITDENAIFIKEVLYRSSDSKHIQGVFKAIRDLIKQVKQRENDADANIGLAEQEKLQLNKTGRRVVLKDLMVRPNIHGSRRIIGFLEAHHNGLRYLVNTRDRVDNIDISYSNVRHAIFQPCESELIVLIHFNLKFPILVGKRKTSDVQFYCEVGTQVDDLDNRRGRSYNDPDETLEEMRDRELKRRLNSDFKTFVSQLQQLSPLKIEVPYRELMFSGVPSKSNVELIPTANCLVHLVEWPPFVLALDDIEIVSLERIQHGLRNFDMVMIHRDYSKPVKRVDLIPVEYLDVIKQWLNELGIVWYEGKNNLQWTNILNTILEDTASFVENGAFDGFMGDDDEDSVVEDEEDDEYQEEDSEYDEDGDDEDAEEDDDDDGSDYDDESLADEDEEENGEEEEEDEEEGLSWDELEERARRADDRNSFKDERRGHIDKKRKR</sequence>
<evidence type="ECO:0000313" key="15">
    <source>
        <dbReference type="EMBL" id="KAK2198277.1"/>
    </source>
</evidence>
<evidence type="ECO:0000256" key="7">
    <source>
        <dbReference type="ARBA" id="ARBA00023163"/>
    </source>
</evidence>
<comment type="function">
    <text evidence="10">Component of the FACT complex, a general chromatin factor that acts to reorganize nucleosomes. The FACT complex is involved in multiple processes that require DNA as a template such as mRNA elongation, DNA replication and DNA repair. During transcription elongation the FACT complex acts as a histone chaperone that both destabilizes and restores nucleosomal structure. It facilitates the passage of RNA polymerase II and transcription by promoting the dissociation of one histone H2A-H2B dimer from the nucleosome, then subsequently promotes the reestablishment of the nucleosome following the passage of RNA polymerase II.</text>
</comment>
<comment type="subcellular location">
    <subcellularLocation>
        <location evidence="10">Nucleus</location>
    </subcellularLocation>
    <subcellularLocation>
        <location evidence="10">Chromosome</location>
    </subcellularLocation>
</comment>
<evidence type="ECO:0000256" key="3">
    <source>
        <dbReference type="ARBA" id="ARBA00022705"/>
    </source>
</evidence>
<comment type="subunit">
    <text evidence="10">Component of the FACT complex.</text>
</comment>
<reference evidence="15" key="1">
    <citation type="journal article" date="2023" name="Nat. Microbiol.">
        <title>Babesia duncani multi-omics identifies virulence factors and drug targets.</title>
        <authorList>
            <person name="Singh P."/>
            <person name="Lonardi S."/>
            <person name="Liang Q."/>
            <person name="Vydyam P."/>
            <person name="Khabirova E."/>
            <person name="Fang T."/>
            <person name="Gihaz S."/>
            <person name="Thekkiniath J."/>
            <person name="Munshi M."/>
            <person name="Abel S."/>
            <person name="Ciampossin L."/>
            <person name="Batugedara G."/>
            <person name="Gupta M."/>
            <person name="Lu X.M."/>
            <person name="Lenz T."/>
            <person name="Chakravarty S."/>
            <person name="Cornillot E."/>
            <person name="Hu Y."/>
            <person name="Ma W."/>
            <person name="Gonzalez L.M."/>
            <person name="Sanchez S."/>
            <person name="Estrada K."/>
            <person name="Sanchez-Flores A."/>
            <person name="Montero E."/>
            <person name="Harb O.S."/>
            <person name="Le Roch K.G."/>
            <person name="Mamoun C.B."/>
        </authorList>
    </citation>
    <scope>NUCLEOTIDE SEQUENCE</scope>
    <source>
        <strain evidence="15">WA1</strain>
    </source>
</reference>
<keyword evidence="6" id="KW-0175">Coiled coil</keyword>
<gene>
    <name evidence="15" type="ORF">BdWA1_001286</name>
</gene>
<keyword evidence="8 10" id="KW-0234">DNA repair</keyword>
<feature type="domain" description="FACT complex subunit SPT16 N-terminal lobe" evidence="12">
    <location>
        <begin position="10"/>
        <end position="159"/>
    </location>
</feature>
<evidence type="ECO:0000256" key="4">
    <source>
        <dbReference type="ARBA" id="ARBA00022763"/>
    </source>
</evidence>
<dbReference type="InterPro" id="IPR040258">
    <property type="entry name" value="Spt16"/>
</dbReference>
<dbReference type="Gene3D" id="3.40.350.10">
    <property type="entry name" value="Creatinase/prolidase N-terminal domain"/>
    <property type="match status" value="1"/>
</dbReference>
<feature type="compositionally biased region" description="Acidic residues" evidence="11">
    <location>
        <begin position="938"/>
        <end position="1013"/>
    </location>
</feature>
<feature type="domain" description="Histone chaperone RTT106/FACT complex subunit SPT16-like middle" evidence="14">
    <location>
        <begin position="818"/>
        <end position="908"/>
    </location>
</feature>
<dbReference type="Gene3D" id="2.30.29.30">
    <property type="entry name" value="Pleckstrin-homology domain (PH domain)/Phosphotyrosine-binding domain (PTB)"/>
    <property type="match status" value="1"/>
</dbReference>
<feature type="domain" description="FACT complex subunit SPT16 middle" evidence="13">
    <location>
        <begin position="540"/>
        <end position="698"/>
    </location>
</feature>
<keyword evidence="4 10" id="KW-0227">DNA damage</keyword>
<dbReference type="Pfam" id="PF14826">
    <property type="entry name" value="FACT-Spt16_Nlob"/>
    <property type="match status" value="1"/>
</dbReference>
<dbReference type="InterPro" id="IPR036005">
    <property type="entry name" value="Creatinase/aminopeptidase-like"/>
</dbReference>
<keyword evidence="7 10" id="KW-0804">Transcription</keyword>
<evidence type="ECO:0000256" key="6">
    <source>
        <dbReference type="ARBA" id="ARBA00023054"/>
    </source>
</evidence>
<feature type="region of interest" description="Disordered" evidence="11">
    <location>
        <begin position="933"/>
        <end position="1039"/>
    </location>
</feature>
<evidence type="ECO:0000256" key="8">
    <source>
        <dbReference type="ARBA" id="ARBA00023204"/>
    </source>
</evidence>
<feature type="region of interest" description="Disordered" evidence="11">
    <location>
        <begin position="423"/>
        <end position="447"/>
    </location>
</feature>
<dbReference type="AlphaFoldDB" id="A0AAD9PNW2"/>
<dbReference type="FunFam" id="2.30.29.30:FF:000017">
    <property type="entry name" value="FACT complex subunit SPT16"/>
    <property type="match status" value="1"/>
</dbReference>
<dbReference type="Gene3D" id="3.90.230.10">
    <property type="entry name" value="Creatinase/methionine aminopeptidase superfamily"/>
    <property type="match status" value="1"/>
</dbReference>
<evidence type="ECO:0000256" key="10">
    <source>
        <dbReference type="RuleBase" id="RU367052"/>
    </source>
</evidence>
<comment type="caution">
    <text evidence="15">The sequence shown here is derived from an EMBL/GenBank/DDBJ whole genome shotgun (WGS) entry which is preliminary data.</text>
</comment>
<feature type="compositionally biased region" description="Basic and acidic residues" evidence="11">
    <location>
        <begin position="1014"/>
        <end position="1031"/>
    </location>
</feature>
<evidence type="ECO:0000256" key="11">
    <source>
        <dbReference type="SAM" id="MobiDB-lite"/>
    </source>
</evidence>
<dbReference type="InterPro" id="IPR013953">
    <property type="entry name" value="FACT_SPT16_M"/>
</dbReference>
<evidence type="ECO:0000313" key="16">
    <source>
        <dbReference type="Proteomes" id="UP001214638"/>
    </source>
</evidence>
<dbReference type="Gene3D" id="2.30.29.210">
    <property type="entry name" value="FACT complex subunit Spt16p/Cdc68p"/>
    <property type="match status" value="1"/>
</dbReference>
<keyword evidence="16" id="KW-1185">Reference proteome</keyword>
<dbReference type="KEGG" id="bdw:94335584"/>
<evidence type="ECO:0000259" key="13">
    <source>
        <dbReference type="SMART" id="SM01286"/>
    </source>
</evidence>
<organism evidence="15 16">
    <name type="scientific">Babesia duncani</name>
    <dbReference type="NCBI Taxonomy" id="323732"/>
    <lineage>
        <taxon>Eukaryota</taxon>
        <taxon>Sar</taxon>
        <taxon>Alveolata</taxon>
        <taxon>Apicomplexa</taxon>
        <taxon>Aconoidasida</taxon>
        <taxon>Piroplasmida</taxon>
        <taxon>Babesiidae</taxon>
        <taxon>Babesia</taxon>
    </lineage>
</organism>
<dbReference type="RefSeq" id="XP_067805119.1">
    <property type="nucleotide sequence ID" value="XM_067946328.1"/>
</dbReference>
<keyword evidence="5 10" id="KW-0805">Transcription regulation</keyword>
<dbReference type="PANTHER" id="PTHR13980">
    <property type="entry name" value="CDC68 RELATED"/>
    <property type="match status" value="1"/>
</dbReference>
<evidence type="ECO:0000256" key="1">
    <source>
        <dbReference type="ARBA" id="ARBA00010779"/>
    </source>
</evidence>
<evidence type="ECO:0000256" key="9">
    <source>
        <dbReference type="ARBA" id="ARBA00023242"/>
    </source>
</evidence>
<dbReference type="EMBL" id="JALLKP010000001">
    <property type="protein sequence ID" value="KAK2198277.1"/>
    <property type="molecule type" value="Genomic_DNA"/>
</dbReference>
<dbReference type="GO" id="GO:0031491">
    <property type="term" value="F:nucleosome binding"/>
    <property type="evidence" value="ECO:0007669"/>
    <property type="project" value="TreeGrafter"/>
</dbReference>
<dbReference type="InterPro" id="IPR011993">
    <property type="entry name" value="PH-like_dom_sf"/>
</dbReference>
<dbReference type="GO" id="GO:0006368">
    <property type="term" value="P:transcription elongation by RNA polymerase II"/>
    <property type="evidence" value="ECO:0007669"/>
    <property type="project" value="TreeGrafter"/>
</dbReference>
<keyword evidence="9 10" id="KW-0539">Nucleus</keyword>
<protein>
    <recommendedName>
        <fullName evidence="10">FACT complex subunit</fullName>
    </recommendedName>
</protein>
<dbReference type="InterPro" id="IPR029149">
    <property type="entry name" value="Creatin/AminoP/Spt16_N"/>
</dbReference>
<comment type="similarity">
    <text evidence="1 10">Belongs to the peptidase M24 family. SPT16 subfamily.</text>
</comment>
<dbReference type="Pfam" id="PF08644">
    <property type="entry name" value="SPT16"/>
    <property type="match status" value="1"/>
</dbReference>
<dbReference type="FunFam" id="2.30.29.210:FF:000001">
    <property type="entry name" value="FACT complex subunit spt16"/>
    <property type="match status" value="1"/>
</dbReference>
<dbReference type="Pfam" id="PF08512">
    <property type="entry name" value="Rttp106-like_middle"/>
    <property type="match status" value="1"/>
</dbReference>
<dbReference type="InterPro" id="IPR029148">
    <property type="entry name" value="FACT-SPT16_Nlobe"/>
</dbReference>
<accession>A0AAD9PNW2</accession>
<dbReference type="Proteomes" id="UP001214638">
    <property type="component" value="Unassembled WGS sequence"/>
</dbReference>
<dbReference type="InterPro" id="IPR013719">
    <property type="entry name" value="RTT106/SPT16-like_middle_dom"/>
</dbReference>
<dbReference type="Gene3D" id="2.30.29.150">
    <property type="match status" value="1"/>
</dbReference>
<dbReference type="InterPro" id="IPR000994">
    <property type="entry name" value="Pept_M24"/>
</dbReference>
<dbReference type="Pfam" id="PF24824">
    <property type="entry name" value="PH_SPT16"/>
    <property type="match status" value="1"/>
</dbReference>
<keyword evidence="2 10" id="KW-0158">Chromosome</keyword>
<evidence type="ECO:0000259" key="12">
    <source>
        <dbReference type="SMART" id="SM01285"/>
    </source>
</evidence>
<proteinExistence type="inferred from homology"/>
<feature type="compositionally biased region" description="Acidic residues" evidence="11">
    <location>
        <begin position="423"/>
        <end position="433"/>
    </location>
</feature>
<dbReference type="Pfam" id="PF00557">
    <property type="entry name" value="Peptidase_M24"/>
    <property type="match status" value="1"/>
</dbReference>
<feature type="region of interest" description="Disordered" evidence="11">
    <location>
        <begin position="463"/>
        <end position="493"/>
    </location>
</feature>
<dbReference type="SMART" id="SM01287">
    <property type="entry name" value="Rtt106"/>
    <property type="match status" value="1"/>
</dbReference>
<dbReference type="SMART" id="SM01285">
    <property type="entry name" value="FACT-Spt16_Nlob"/>
    <property type="match status" value="1"/>
</dbReference>
<name>A0AAD9PNW2_9APIC</name>